<dbReference type="EMBL" id="JAHWXQ010000005">
    <property type="protein sequence ID" value="MBW3366470.1"/>
    <property type="molecule type" value="Genomic_DNA"/>
</dbReference>
<dbReference type="InterPro" id="IPR041700">
    <property type="entry name" value="OMP_b-brl_3"/>
</dbReference>
<reference evidence="2 3" key="1">
    <citation type="submission" date="2021-07" db="EMBL/GenBank/DDBJ databases">
        <authorList>
            <person name="Kim M.K."/>
        </authorList>
    </citation>
    <scope>NUCLEOTIDE SEQUENCE [LARGE SCALE GENOMIC DNA]</scope>
    <source>
        <strain evidence="2 3">HLY7-15</strain>
    </source>
</reference>
<protein>
    <submittedName>
        <fullName evidence="2">Outer membrane beta-barrel family protein</fullName>
    </submittedName>
</protein>
<name>A0ABS6XH05_9BACT</name>
<sequence length="74" mass="8347">MNDKLDVSMSITDIFKTRRMVGTINIDSNTISADQYRGTQSFKINLRYRLSKGSEFKSGKKSINLDEVNRAGGK</sequence>
<dbReference type="RefSeq" id="WP_199111179.1">
    <property type="nucleotide sequence ID" value="NZ_JAHWXQ010000005.1"/>
</dbReference>
<evidence type="ECO:0000313" key="3">
    <source>
        <dbReference type="Proteomes" id="UP000774935"/>
    </source>
</evidence>
<dbReference type="Pfam" id="PF14905">
    <property type="entry name" value="OMP_b-brl_3"/>
    <property type="match status" value="1"/>
</dbReference>
<feature type="domain" description="Outer membrane protein beta-barrel" evidence="1">
    <location>
        <begin position="1"/>
        <end position="48"/>
    </location>
</feature>
<dbReference type="Proteomes" id="UP000774935">
    <property type="component" value="Unassembled WGS sequence"/>
</dbReference>
<accession>A0ABS6XH05</accession>
<keyword evidence="3" id="KW-1185">Reference proteome</keyword>
<proteinExistence type="predicted"/>
<organism evidence="2 3">
    <name type="scientific">Pontibacter populi</name>
    <dbReference type="NCBI Taxonomy" id="890055"/>
    <lineage>
        <taxon>Bacteria</taxon>
        <taxon>Pseudomonadati</taxon>
        <taxon>Bacteroidota</taxon>
        <taxon>Cytophagia</taxon>
        <taxon>Cytophagales</taxon>
        <taxon>Hymenobacteraceae</taxon>
        <taxon>Pontibacter</taxon>
    </lineage>
</organism>
<evidence type="ECO:0000259" key="1">
    <source>
        <dbReference type="Pfam" id="PF14905"/>
    </source>
</evidence>
<gene>
    <name evidence="2" type="ORF">KYK27_15510</name>
</gene>
<comment type="caution">
    <text evidence="2">The sequence shown here is derived from an EMBL/GenBank/DDBJ whole genome shotgun (WGS) entry which is preliminary data.</text>
</comment>
<evidence type="ECO:0000313" key="2">
    <source>
        <dbReference type="EMBL" id="MBW3366470.1"/>
    </source>
</evidence>